<feature type="non-terminal residue" evidence="1">
    <location>
        <position position="47"/>
    </location>
</feature>
<dbReference type="Proteomes" id="UP000054359">
    <property type="component" value="Unassembled WGS sequence"/>
</dbReference>
<evidence type="ECO:0000313" key="2">
    <source>
        <dbReference type="Proteomes" id="UP000054359"/>
    </source>
</evidence>
<evidence type="ECO:0000313" key="1">
    <source>
        <dbReference type="EMBL" id="KFM65100.1"/>
    </source>
</evidence>
<proteinExistence type="predicted"/>
<organism evidence="1 2">
    <name type="scientific">Stegodyphus mimosarum</name>
    <name type="common">African social velvet spider</name>
    <dbReference type="NCBI Taxonomy" id="407821"/>
    <lineage>
        <taxon>Eukaryota</taxon>
        <taxon>Metazoa</taxon>
        <taxon>Ecdysozoa</taxon>
        <taxon>Arthropoda</taxon>
        <taxon>Chelicerata</taxon>
        <taxon>Arachnida</taxon>
        <taxon>Araneae</taxon>
        <taxon>Araneomorphae</taxon>
        <taxon>Entelegynae</taxon>
        <taxon>Eresoidea</taxon>
        <taxon>Eresidae</taxon>
        <taxon>Stegodyphus</taxon>
    </lineage>
</organism>
<reference evidence="1 2" key="1">
    <citation type="submission" date="2013-11" db="EMBL/GenBank/DDBJ databases">
        <title>Genome sequencing of Stegodyphus mimosarum.</title>
        <authorList>
            <person name="Bechsgaard J."/>
        </authorList>
    </citation>
    <scope>NUCLEOTIDE SEQUENCE [LARGE SCALE GENOMIC DNA]</scope>
</reference>
<gene>
    <name evidence="1" type="ORF">X975_23708</name>
</gene>
<keyword evidence="2" id="KW-1185">Reference proteome</keyword>
<protein>
    <submittedName>
        <fullName evidence="1">Uncharacterized protein</fullName>
    </submittedName>
</protein>
<dbReference type="AlphaFoldDB" id="A0A087TJ11"/>
<sequence>MIVNGHYFSRSDTASRQQKIKLSLLKTRIPSATMHQKDYHVMKLSRN</sequence>
<dbReference type="EMBL" id="KK115425">
    <property type="protein sequence ID" value="KFM65100.1"/>
    <property type="molecule type" value="Genomic_DNA"/>
</dbReference>
<accession>A0A087TJ11</accession>
<name>A0A087TJ11_STEMI</name>